<keyword evidence="2" id="KW-1185">Reference proteome</keyword>
<proteinExistence type="predicted"/>
<sequence>MNSLSYLILKTTNIFP</sequence>
<accession>A0A7J9D6D3</accession>
<dbReference type="Proteomes" id="UP000593579">
    <property type="component" value="Unassembled WGS sequence"/>
</dbReference>
<reference evidence="1 2" key="1">
    <citation type="journal article" date="2019" name="Genome Biol. Evol.">
        <title>Insights into the evolution of the New World diploid cottons (Gossypium, subgenus Houzingenia) based on genome sequencing.</title>
        <authorList>
            <person name="Grover C.E."/>
            <person name="Arick M.A. 2nd"/>
            <person name="Thrash A."/>
            <person name="Conover J.L."/>
            <person name="Sanders W.S."/>
            <person name="Peterson D.G."/>
            <person name="Frelichowski J.E."/>
            <person name="Scheffler J.A."/>
            <person name="Scheffler B.E."/>
            <person name="Wendel J.F."/>
        </authorList>
    </citation>
    <scope>NUCLEOTIDE SEQUENCE [LARGE SCALE GENOMIC DNA]</scope>
    <source>
        <strain evidence="1">5</strain>
        <tissue evidence="1">Leaf</tissue>
    </source>
</reference>
<evidence type="ECO:0000313" key="1">
    <source>
        <dbReference type="EMBL" id="MBA0756297.1"/>
    </source>
</evidence>
<comment type="caution">
    <text evidence="1">The sequence shown here is derived from an EMBL/GenBank/DDBJ whole genome shotgun (WGS) entry which is preliminary data.</text>
</comment>
<gene>
    <name evidence="1" type="ORF">Gogos_019987</name>
</gene>
<dbReference type="EMBL" id="JABEZY010274067">
    <property type="protein sequence ID" value="MBA0756297.1"/>
    <property type="molecule type" value="Genomic_DNA"/>
</dbReference>
<organism evidence="1 2">
    <name type="scientific">Gossypium gossypioides</name>
    <name type="common">Mexican cotton</name>
    <name type="synonym">Selera gossypioides</name>
    <dbReference type="NCBI Taxonomy" id="34282"/>
    <lineage>
        <taxon>Eukaryota</taxon>
        <taxon>Viridiplantae</taxon>
        <taxon>Streptophyta</taxon>
        <taxon>Embryophyta</taxon>
        <taxon>Tracheophyta</taxon>
        <taxon>Spermatophyta</taxon>
        <taxon>Magnoliopsida</taxon>
        <taxon>eudicotyledons</taxon>
        <taxon>Gunneridae</taxon>
        <taxon>Pentapetalae</taxon>
        <taxon>rosids</taxon>
        <taxon>malvids</taxon>
        <taxon>Malvales</taxon>
        <taxon>Malvaceae</taxon>
        <taxon>Malvoideae</taxon>
        <taxon>Gossypium</taxon>
    </lineage>
</organism>
<protein>
    <submittedName>
        <fullName evidence="1">Uncharacterized protein</fullName>
    </submittedName>
</protein>
<dbReference type="AlphaFoldDB" id="A0A7J9D6D3"/>
<name>A0A7J9D6D3_GOSGO</name>
<evidence type="ECO:0000313" key="2">
    <source>
        <dbReference type="Proteomes" id="UP000593579"/>
    </source>
</evidence>